<sequence length="322" mass="35207">MNPPGHPRPIEDFPLADAEPLPHTSREAYIELAKLIALPCPEKLPTSNITAKTQKLAHELLYNLGISAKIVEMSRKALEVTWPPIPGADYEKLRAGNNTCTATPGEYSHFDDEEMRRIFAGMETRQERLPTAALALVSSAYQSSSLTAPTIDDPDARRFIDLDTYKSFLHSCLEALKDLKDDIHNLEVATNALHVENQRRKGIQVESEGAEHPRDCPDCVPALAAPAAGGDAWSQNHPKLAEDKLEGNVYRAVAKGLANKDIMDEYAKVAENMKAAKAAKATSARAKDTVDHDEVAHDAQPEAPPATGFCRFGLGNFPPRLT</sequence>
<proteinExistence type="predicted"/>
<dbReference type="Proteomes" id="UP000756346">
    <property type="component" value="Unassembled WGS sequence"/>
</dbReference>
<dbReference type="EMBL" id="JAGTJQ010000013">
    <property type="protein sequence ID" value="KAH7014125.1"/>
    <property type="molecule type" value="Genomic_DNA"/>
</dbReference>
<comment type="caution">
    <text evidence="1">The sequence shown here is derived from an EMBL/GenBank/DDBJ whole genome shotgun (WGS) entry which is preliminary data.</text>
</comment>
<protein>
    <submittedName>
        <fullName evidence="1">Uncharacterized protein</fullName>
    </submittedName>
</protein>
<organism evidence="1 2">
    <name type="scientific">Microdochium trichocladiopsis</name>
    <dbReference type="NCBI Taxonomy" id="1682393"/>
    <lineage>
        <taxon>Eukaryota</taxon>
        <taxon>Fungi</taxon>
        <taxon>Dikarya</taxon>
        <taxon>Ascomycota</taxon>
        <taxon>Pezizomycotina</taxon>
        <taxon>Sordariomycetes</taxon>
        <taxon>Xylariomycetidae</taxon>
        <taxon>Xylariales</taxon>
        <taxon>Microdochiaceae</taxon>
        <taxon>Microdochium</taxon>
    </lineage>
</organism>
<evidence type="ECO:0000313" key="2">
    <source>
        <dbReference type="Proteomes" id="UP000756346"/>
    </source>
</evidence>
<gene>
    <name evidence="1" type="ORF">B0I36DRAFT_369117</name>
</gene>
<dbReference type="AlphaFoldDB" id="A0A9P8XRZ1"/>
<keyword evidence="2" id="KW-1185">Reference proteome</keyword>
<dbReference type="GeneID" id="70189265"/>
<evidence type="ECO:0000313" key="1">
    <source>
        <dbReference type="EMBL" id="KAH7014125.1"/>
    </source>
</evidence>
<name>A0A9P8XRZ1_9PEZI</name>
<dbReference type="RefSeq" id="XP_046005092.1">
    <property type="nucleotide sequence ID" value="XM_046159719.1"/>
</dbReference>
<reference evidence="1" key="1">
    <citation type="journal article" date="2021" name="Nat. Commun.">
        <title>Genetic determinants of endophytism in the Arabidopsis root mycobiome.</title>
        <authorList>
            <person name="Mesny F."/>
            <person name="Miyauchi S."/>
            <person name="Thiergart T."/>
            <person name="Pickel B."/>
            <person name="Atanasova L."/>
            <person name="Karlsson M."/>
            <person name="Huettel B."/>
            <person name="Barry K.W."/>
            <person name="Haridas S."/>
            <person name="Chen C."/>
            <person name="Bauer D."/>
            <person name="Andreopoulos W."/>
            <person name="Pangilinan J."/>
            <person name="LaButti K."/>
            <person name="Riley R."/>
            <person name="Lipzen A."/>
            <person name="Clum A."/>
            <person name="Drula E."/>
            <person name="Henrissat B."/>
            <person name="Kohler A."/>
            <person name="Grigoriev I.V."/>
            <person name="Martin F.M."/>
            <person name="Hacquard S."/>
        </authorList>
    </citation>
    <scope>NUCLEOTIDE SEQUENCE</scope>
    <source>
        <strain evidence="1">MPI-CAGE-CH-0230</strain>
    </source>
</reference>
<accession>A0A9P8XRZ1</accession>